<protein>
    <recommendedName>
        <fullName evidence="3">Fascin domain-containing protein</fullName>
    </recommendedName>
</protein>
<dbReference type="EMBL" id="JAAAID010000324">
    <property type="protein sequence ID" value="KAG0018920.1"/>
    <property type="molecule type" value="Genomic_DNA"/>
</dbReference>
<accession>A0A9P6N045</accession>
<dbReference type="CDD" id="cd00257">
    <property type="entry name" value="beta-trefoil_FSCN-like"/>
    <property type="match status" value="1"/>
</dbReference>
<sequence>MPPIEASNPNALAAVPDIFTIYSVEHKAFASRNGDFGIRVSKRVVDGYCYMRVTGREDTNKIRFRLDSGAVVFRHSEVGNLHSRMDGQTNSDTLFEIVPRPDGTYFIKANNGLFVSAYDSGGLLLRASKKDADVHCVFLIRDPNNSGSLNDIKKVSTTSENEAEVTEAQVEA</sequence>
<dbReference type="AlphaFoldDB" id="A0A9P6N045"/>
<keyword evidence="2" id="KW-1185">Reference proteome</keyword>
<evidence type="ECO:0008006" key="3">
    <source>
        <dbReference type="Google" id="ProtNLM"/>
    </source>
</evidence>
<dbReference type="SUPFAM" id="SSF50405">
    <property type="entry name" value="Actin-crosslinking proteins"/>
    <property type="match status" value="1"/>
</dbReference>
<dbReference type="Gene3D" id="2.80.10.50">
    <property type="match status" value="1"/>
</dbReference>
<evidence type="ECO:0000313" key="1">
    <source>
        <dbReference type="EMBL" id="KAG0018920.1"/>
    </source>
</evidence>
<organism evidence="1 2">
    <name type="scientific">Entomortierella chlamydospora</name>
    <dbReference type="NCBI Taxonomy" id="101097"/>
    <lineage>
        <taxon>Eukaryota</taxon>
        <taxon>Fungi</taxon>
        <taxon>Fungi incertae sedis</taxon>
        <taxon>Mucoromycota</taxon>
        <taxon>Mortierellomycotina</taxon>
        <taxon>Mortierellomycetes</taxon>
        <taxon>Mortierellales</taxon>
        <taxon>Mortierellaceae</taxon>
        <taxon>Entomortierella</taxon>
    </lineage>
</organism>
<reference evidence="1" key="1">
    <citation type="journal article" date="2020" name="Fungal Divers.">
        <title>Resolving the Mortierellaceae phylogeny through synthesis of multi-gene phylogenetics and phylogenomics.</title>
        <authorList>
            <person name="Vandepol N."/>
            <person name="Liber J."/>
            <person name="Desiro A."/>
            <person name="Na H."/>
            <person name="Kennedy M."/>
            <person name="Barry K."/>
            <person name="Grigoriev I.V."/>
            <person name="Miller A.N."/>
            <person name="O'Donnell K."/>
            <person name="Stajich J.E."/>
            <person name="Bonito G."/>
        </authorList>
    </citation>
    <scope>NUCLEOTIDE SEQUENCE</scope>
    <source>
        <strain evidence="1">NRRL 2769</strain>
    </source>
</reference>
<evidence type="ECO:0000313" key="2">
    <source>
        <dbReference type="Proteomes" id="UP000703661"/>
    </source>
</evidence>
<proteinExistence type="predicted"/>
<gene>
    <name evidence="1" type="ORF">BGZ80_006548</name>
</gene>
<dbReference type="OrthoDB" id="2381226at2759"/>
<dbReference type="Proteomes" id="UP000703661">
    <property type="component" value="Unassembled WGS sequence"/>
</dbReference>
<dbReference type="InterPro" id="IPR008999">
    <property type="entry name" value="Actin-crosslinking"/>
</dbReference>
<comment type="caution">
    <text evidence="1">The sequence shown here is derived from an EMBL/GenBank/DDBJ whole genome shotgun (WGS) entry which is preliminary data.</text>
</comment>
<name>A0A9P6N045_9FUNG</name>